<proteinExistence type="predicted"/>
<feature type="compositionally biased region" description="Basic and acidic residues" evidence="1">
    <location>
        <begin position="647"/>
        <end position="658"/>
    </location>
</feature>
<dbReference type="SUPFAM" id="SSF50965">
    <property type="entry name" value="Galactose oxidase, central domain"/>
    <property type="match status" value="1"/>
</dbReference>
<dbReference type="STRING" id="308745.A0A0F8VUZ1"/>
<dbReference type="AlphaFoldDB" id="A0A0F8VUZ1"/>
<dbReference type="InterPro" id="IPR037293">
    <property type="entry name" value="Gal_Oxidase_central_sf"/>
</dbReference>
<dbReference type="InterPro" id="IPR011043">
    <property type="entry name" value="Gal_Oxase/kelch_b-propeller"/>
</dbReference>
<dbReference type="Proteomes" id="UP000034291">
    <property type="component" value="Unassembled WGS sequence"/>
</dbReference>
<reference evidence="3 4" key="1">
    <citation type="submission" date="2015-02" db="EMBL/GenBank/DDBJ databases">
        <title>Draft Genome Sequences of Two Closely-Related Aflatoxigenic Aspergillus Species Obtained from the Cote d'Ivoire.</title>
        <authorList>
            <person name="Moore G.G."/>
            <person name="Beltz S.B."/>
            <person name="Mack B.M."/>
        </authorList>
    </citation>
    <scope>NUCLEOTIDE SEQUENCE [LARGE SCALE GENOMIC DNA]</scope>
    <source>
        <strain evidence="3 4">SRRC1468</strain>
    </source>
</reference>
<dbReference type="OrthoDB" id="205993at2759"/>
<feature type="transmembrane region" description="Helical" evidence="2">
    <location>
        <begin position="507"/>
        <end position="530"/>
    </location>
</feature>
<comment type="caution">
    <text evidence="3">The sequence shown here is derived from an EMBL/GenBank/DDBJ whole genome shotgun (WGS) entry which is preliminary data.</text>
</comment>
<feature type="compositionally biased region" description="Polar residues" evidence="1">
    <location>
        <begin position="729"/>
        <end position="741"/>
    </location>
</feature>
<evidence type="ECO:0000313" key="3">
    <source>
        <dbReference type="EMBL" id="KKK27061.1"/>
    </source>
</evidence>
<feature type="compositionally biased region" description="Basic residues" evidence="1">
    <location>
        <begin position="605"/>
        <end position="618"/>
    </location>
</feature>
<evidence type="ECO:0000256" key="2">
    <source>
        <dbReference type="SAM" id="Phobius"/>
    </source>
</evidence>
<evidence type="ECO:0000313" key="4">
    <source>
        <dbReference type="Proteomes" id="UP000034291"/>
    </source>
</evidence>
<name>A0A0F8VUZ1_9EURO</name>
<evidence type="ECO:0000256" key="1">
    <source>
        <dbReference type="SAM" id="MobiDB-lite"/>
    </source>
</evidence>
<protein>
    <recommendedName>
        <fullName evidence="5">Galactose oxidase/kelch, beta-propeller</fullName>
    </recommendedName>
</protein>
<sequence length="950" mass="102211">MSTGIYTLTLEPDQQIGHSYPPIDFSTVGASDVASATARDSATMGNAHCRPLRHSGPPLVLAVGSRLLPTILCALPWVGRVHAGVPYTPSSLIYSPHQNGSFAYLLRPGDPDQNRTEFLSLNVSGDIDPDNPVYTVLLDEAPFRNHSGTSASAYVSVVDQYGVVKVYTGDCQNPDDQGMLWQFQPDSSSSTGNGTWAKFSVDGTEGQTSGPNYLSAGFAFASSNTTQTSLFAFAGMCPYQDDPGTSWIAAANYSQMMMMLDPVTSDDGGFYQASTTSDRAPPIPEAGFTITPLQATYAYLDGERRQQQDFLLIGGHTQQAFINMSELAIFSAPQNSWSFATVDSVIETQKTERAIRDTSVEPRSGHTAVLSPDGSQVVVFGGWVGNTSVPATPQLAVLEIGGGFAGSGDWVWKIPSMTDAGIADGTGIYGHGATMLPGGVMMIAGGYQISQSSKRSVMESQLNPEVYLYNVTAGSWAPSYQNPNAVALQQSVGVSSAESGSSSSKKAGLGVGLGLGIPALAGLAIFVFFFRRRHMARRTRSRELRKLALGAQRAHFWGRDEPNMASSIRDPSMSEAGLWKKPQLASKWRSGRGKNWLARRCSSPAKHHRPASNARMHRPPTQYNDYRRGEATSDIHPIDEREEDEERSAGRSGARDPSDPSTGPEFPIPQEPCLKGKPPGPFSGSESVALGSPTADGRISPDKSERTSSTLSDSSTSSAKSTKSACTSGPSGETSRTRDSVATTLSYEKRYSSDSYSTAHTSFSQRQIEGEHLLQDAPEPSAVLVLSRPRASEWIGNVRRVLSVTRKRPSINKDPNPASLASGIDGRHTVLGISAAEARIPQRSVSASAELFRRKQGAKDWGAGTRASRESMGGMAFHTARSTRADLGLERRLDPESDEDWDVERAAEGRRVQVTFTVPKEKLRVVNATARDLDDLSEKSVSRRNSSSYS</sequence>
<keyword evidence="2" id="KW-0472">Membrane</keyword>
<feature type="region of interest" description="Disordered" evidence="1">
    <location>
        <begin position="590"/>
        <end position="741"/>
    </location>
</feature>
<feature type="compositionally biased region" description="Low complexity" evidence="1">
    <location>
        <begin position="707"/>
        <end position="728"/>
    </location>
</feature>
<feature type="compositionally biased region" description="Basic and acidic residues" evidence="1">
    <location>
        <begin position="625"/>
        <end position="639"/>
    </location>
</feature>
<keyword evidence="2" id="KW-1133">Transmembrane helix</keyword>
<dbReference type="Gene3D" id="2.130.10.80">
    <property type="entry name" value="Galactose oxidase/kelch, beta-propeller"/>
    <property type="match status" value="1"/>
</dbReference>
<gene>
    <name evidence="3" type="ORF">ARAM_000010</name>
</gene>
<evidence type="ECO:0008006" key="5">
    <source>
        <dbReference type="Google" id="ProtNLM"/>
    </source>
</evidence>
<dbReference type="EMBL" id="JZBS01000140">
    <property type="protein sequence ID" value="KKK27061.1"/>
    <property type="molecule type" value="Genomic_DNA"/>
</dbReference>
<organism evidence="3 4">
    <name type="scientific">Aspergillus rambellii</name>
    <dbReference type="NCBI Taxonomy" id="308745"/>
    <lineage>
        <taxon>Eukaryota</taxon>
        <taxon>Fungi</taxon>
        <taxon>Dikarya</taxon>
        <taxon>Ascomycota</taxon>
        <taxon>Pezizomycotina</taxon>
        <taxon>Eurotiomycetes</taxon>
        <taxon>Eurotiomycetidae</taxon>
        <taxon>Eurotiales</taxon>
        <taxon>Aspergillaceae</taxon>
        <taxon>Aspergillus</taxon>
        <taxon>Aspergillus subgen. Nidulantes</taxon>
    </lineage>
</organism>
<keyword evidence="2" id="KW-0812">Transmembrane</keyword>
<keyword evidence="4" id="KW-1185">Reference proteome</keyword>
<accession>A0A0F8VUZ1</accession>